<organism evidence="1 2">
    <name type="scientific">Gossypium stocksii</name>
    <dbReference type="NCBI Taxonomy" id="47602"/>
    <lineage>
        <taxon>Eukaryota</taxon>
        <taxon>Viridiplantae</taxon>
        <taxon>Streptophyta</taxon>
        <taxon>Embryophyta</taxon>
        <taxon>Tracheophyta</taxon>
        <taxon>Spermatophyta</taxon>
        <taxon>Magnoliopsida</taxon>
        <taxon>eudicotyledons</taxon>
        <taxon>Gunneridae</taxon>
        <taxon>Pentapetalae</taxon>
        <taxon>rosids</taxon>
        <taxon>malvids</taxon>
        <taxon>Malvales</taxon>
        <taxon>Malvaceae</taxon>
        <taxon>Malvoideae</taxon>
        <taxon>Gossypium</taxon>
    </lineage>
</organism>
<dbReference type="AlphaFoldDB" id="A0A9D4A560"/>
<accession>A0A9D4A560</accession>
<proteinExistence type="predicted"/>
<keyword evidence="2" id="KW-1185">Reference proteome</keyword>
<evidence type="ECO:0000313" key="2">
    <source>
        <dbReference type="Proteomes" id="UP000828251"/>
    </source>
</evidence>
<sequence>MDDFYYMWPDEDFDYDQNTYKEGVQLRGETPDLSQDNNNRINVTSERYHDVLSLKLSKEKNDIIDACEEGELLDYYSSQQTKEYPDELNATAKGKDIELVGKMASKPKNYTIMKLIVLEPLDFTNKVEIQEQHNVDQPLETLVIKVELVEECLLIQEFLGQNRKELIDLVDKIELISLCMPLDLNHEP</sequence>
<protein>
    <submittedName>
        <fullName evidence="1">Uncharacterized protein</fullName>
    </submittedName>
</protein>
<dbReference type="Proteomes" id="UP000828251">
    <property type="component" value="Unassembled WGS sequence"/>
</dbReference>
<name>A0A9D4A560_9ROSI</name>
<gene>
    <name evidence="1" type="ORF">J1N35_016427</name>
</gene>
<comment type="caution">
    <text evidence="1">The sequence shown here is derived from an EMBL/GenBank/DDBJ whole genome shotgun (WGS) entry which is preliminary data.</text>
</comment>
<reference evidence="1 2" key="1">
    <citation type="journal article" date="2021" name="Plant Biotechnol. J.">
        <title>Multi-omics assisted identification of the key and species-specific regulatory components of drought-tolerant mechanisms in Gossypium stocksii.</title>
        <authorList>
            <person name="Yu D."/>
            <person name="Ke L."/>
            <person name="Zhang D."/>
            <person name="Wu Y."/>
            <person name="Sun Y."/>
            <person name="Mei J."/>
            <person name="Sun J."/>
            <person name="Sun Y."/>
        </authorList>
    </citation>
    <scope>NUCLEOTIDE SEQUENCE [LARGE SCALE GENOMIC DNA]</scope>
    <source>
        <strain evidence="2">cv. E1</strain>
        <tissue evidence="1">Leaf</tissue>
    </source>
</reference>
<dbReference type="EMBL" id="JAIQCV010000006">
    <property type="protein sequence ID" value="KAH1089170.1"/>
    <property type="molecule type" value="Genomic_DNA"/>
</dbReference>
<evidence type="ECO:0000313" key="1">
    <source>
        <dbReference type="EMBL" id="KAH1089170.1"/>
    </source>
</evidence>